<keyword evidence="2" id="KW-1185">Reference proteome</keyword>
<evidence type="ECO:0000313" key="2">
    <source>
        <dbReference type="Proteomes" id="UP000032452"/>
    </source>
</evidence>
<reference evidence="1 2" key="1">
    <citation type="submission" date="2015-02" db="EMBL/GenBank/DDBJ databases">
        <title>Draft genome of a novel marine cyanobacterium (Chroococcales) isolated from South Atlantic Ocean.</title>
        <authorList>
            <person name="Rigonato J."/>
            <person name="Alvarenga D.O."/>
            <person name="Branco L.H."/>
            <person name="Varani A.M."/>
            <person name="Brandini F.P."/>
            <person name="Fiore M.F."/>
        </authorList>
    </citation>
    <scope>NUCLEOTIDE SEQUENCE [LARGE SCALE GENOMIC DNA]</scope>
    <source>
        <strain evidence="1 2">CENA595</strain>
    </source>
</reference>
<dbReference type="AlphaFoldDB" id="A0A0D8ZLS3"/>
<dbReference type="EMBL" id="JYON01000034">
    <property type="protein sequence ID" value="KJH69763.1"/>
    <property type="molecule type" value="Genomic_DNA"/>
</dbReference>
<proteinExistence type="predicted"/>
<gene>
    <name evidence="1" type="ORF">UH38_21835</name>
</gene>
<sequence>MLCRTHRVSPTRLDGQDGYLVTFLDEGEVCEGMSKSQVIEILGEPYRKMTFSEVLKDSKFVGGLSADSPRWQDEFWLYKLEEFEYEITIKDGKVSNAKKIKKK</sequence>
<evidence type="ECO:0008006" key="3">
    <source>
        <dbReference type="Google" id="ProtNLM"/>
    </source>
</evidence>
<protein>
    <recommendedName>
        <fullName evidence="3">Lipoprotein SmpA/OmlA domain-containing protein</fullName>
    </recommendedName>
</protein>
<comment type="caution">
    <text evidence="1">The sequence shown here is derived from an EMBL/GenBank/DDBJ whole genome shotgun (WGS) entry which is preliminary data.</text>
</comment>
<name>A0A0D8ZLS3_9CYAN</name>
<evidence type="ECO:0000313" key="1">
    <source>
        <dbReference type="EMBL" id="KJH69763.1"/>
    </source>
</evidence>
<dbReference type="Proteomes" id="UP000032452">
    <property type="component" value="Unassembled WGS sequence"/>
</dbReference>
<dbReference type="STRING" id="1618023.UH38_21835"/>
<organism evidence="1 2">
    <name type="scientific">Aliterella atlantica CENA595</name>
    <dbReference type="NCBI Taxonomy" id="1618023"/>
    <lineage>
        <taxon>Bacteria</taxon>
        <taxon>Bacillati</taxon>
        <taxon>Cyanobacteriota</taxon>
        <taxon>Cyanophyceae</taxon>
        <taxon>Chroococcidiopsidales</taxon>
        <taxon>Aliterellaceae</taxon>
        <taxon>Aliterella</taxon>
    </lineage>
</organism>
<accession>A0A0D8ZLS3</accession>